<sequence length="172" mass="19996">MRMTQFLKYYSANTHEILELPFKNPKLSMFIFLPEFIDGIHHTELDLQRSISEDLCKMEREIIEVALPKFKFHSSAYLSKCLSIMEDGKSFTPGSEDLSVMFRNKSLSLGEMYQKTYVEVNEEGVDVPLNIPIKPLDGIKNALLFEVNHPFMFIIKDLRTEIILFIGRVEEI</sequence>
<evidence type="ECO:0000256" key="2">
    <source>
        <dbReference type="ARBA" id="ARBA00022690"/>
    </source>
</evidence>
<dbReference type="InterPro" id="IPR023795">
    <property type="entry name" value="Serpin_CS"/>
</dbReference>
<dbReference type="Proteomes" id="UP000887116">
    <property type="component" value="Unassembled WGS sequence"/>
</dbReference>
<keyword evidence="2" id="KW-0646">Protease inhibitor</keyword>
<dbReference type="GO" id="GO:0004867">
    <property type="term" value="F:serine-type endopeptidase inhibitor activity"/>
    <property type="evidence" value="ECO:0007669"/>
    <property type="project" value="UniProtKB-KW"/>
</dbReference>
<evidence type="ECO:0000313" key="6">
    <source>
        <dbReference type="Proteomes" id="UP000887116"/>
    </source>
</evidence>
<evidence type="ECO:0000256" key="3">
    <source>
        <dbReference type="ARBA" id="ARBA00022900"/>
    </source>
</evidence>
<gene>
    <name evidence="5" type="ORF">TNCT_558751</name>
</gene>
<dbReference type="Gene3D" id="3.30.497.10">
    <property type="entry name" value="Antithrombin, subunit I, domain 2"/>
    <property type="match status" value="1"/>
</dbReference>
<evidence type="ECO:0000313" key="5">
    <source>
        <dbReference type="EMBL" id="GFQ92527.1"/>
    </source>
</evidence>
<proteinExistence type="inferred from homology"/>
<comment type="similarity">
    <text evidence="1">Belongs to the serpin family.</text>
</comment>
<name>A0A8X6FYY8_TRICU</name>
<evidence type="ECO:0000259" key="4">
    <source>
        <dbReference type="Pfam" id="PF00079"/>
    </source>
</evidence>
<dbReference type="GO" id="GO:0005615">
    <property type="term" value="C:extracellular space"/>
    <property type="evidence" value="ECO:0007669"/>
    <property type="project" value="InterPro"/>
</dbReference>
<keyword evidence="3" id="KW-0722">Serine protease inhibitor</keyword>
<organism evidence="5 6">
    <name type="scientific">Trichonephila clavata</name>
    <name type="common">Joro spider</name>
    <name type="synonym">Nephila clavata</name>
    <dbReference type="NCBI Taxonomy" id="2740835"/>
    <lineage>
        <taxon>Eukaryota</taxon>
        <taxon>Metazoa</taxon>
        <taxon>Ecdysozoa</taxon>
        <taxon>Arthropoda</taxon>
        <taxon>Chelicerata</taxon>
        <taxon>Arachnida</taxon>
        <taxon>Araneae</taxon>
        <taxon>Araneomorphae</taxon>
        <taxon>Entelegynae</taxon>
        <taxon>Araneoidea</taxon>
        <taxon>Nephilidae</taxon>
        <taxon>Trichonephila</taxon>
    </lineage>
</organism>
<dbReference type="InterPro" id="IPR023796">
    <property type="entry name" value="Serpin_dom"/>
</dbReference>
<dbReference type="Gene3D" id="2.30.39.10">
    <property type="entry name" value="Alpha-1-antitrypsin, domain 1"/>
    <property type="match status" value="1"/>
</dbReference>
<dbReference type="InterPro" id="IPR000215">
    <property type="entry name" value="Serpin_fam"/>
</dbReference>
<dbReference type="SUPFAM" id="SSF56574">
    <property type="entry name" value="Serpins"/>
    <property type="match status" value="1"/>
</dbReference>
<dbReference type="PANTHER" id="PTHR11461:SF211">
    <property type="entry name" value="GH10112P-RELATED"/>
    <property type="match status" value="1"/>
</dbReference>
<comment type="caution">
    <text evidence="5">The sequence shown here is derived from an EMBL/GenBank/DDBJ whole genome shotgun (WGS) entry which is preliminary data.</text>
</comment>
<reference evidence="5" key="1">
    <citation type="submission" date="2020-07" db="EMBL/GenBank/DDBJ databases">
        <title>Multicomponent nature underlies the extraordinary mechanical properties of spider dragline silk.</title>
        <authorList>
            <person name="Kono N."/>
            <person name="Nakamura H."/>
            <person name="Mori M."/>
            <person name="Yoshida Y."/>
            <person name="Ohtoshi R."/>
            <person name="Malay A.D."/>
            <person name="Moran D.A.P."/>
            <person name="Tomita M."/>
            <person name="Numata K."/>
            <person name="Arakawa K."/>
        </authorList>
    </citation>
    <scope>NUCLEOTIDE SEQUENCE</scope>
</reference>
<dbReference type="InterPro" id="IPR042185">
    <property type="entry name" value="Serpin_sf_2"/>
</dbReference>
<protein>
    <submittedName>
        <fullName evidence="5">SERPIN domain-containing protein</fullName>
    </submittedName>
</protein>
<keyword evidence="6" id="KW-1185">Reference proteome</keyword>
<dbReference type="PROSITE" id="PS00284">
    <property type="entry name" value="SERPIN"/>
    <property type="match status" value="1"/>
</dbReference>
<dbReference type="AlphaFoldDB" id="A0A8X6FYY8"/>
<feature type="domain" description="Serpin" evidence="4">
    <location>
        <begin position="1"/>
        <end position="170"/>
    </location>
</feature>
<evidence type="ECO:0000256" key="1">
    <source>
        <dbReference type="ARBA" id="ARBA00009500"/>
    </source>
</evidence>
<dbReference type="OrthoDB" id="6488090at2759"/>
<dbReference type="EMBL" id="BMAO01014039">
    <property type="protein sequence ID" value="GFQ92527.1"/>
    <property type="molecule type" value="Genomic_DNA"/>
</dbReference>
<dbReference type="InterPro" id="IPR036186">
    <property type="entry name" value="Serpin_sf"/>
</dbReference>
<dbReference type="PANTHER" id="PTHR11461">
    <property type="entry name" value="SERINE PROTEASE INHIBITOR, SERPIN"/>
    <property type="match status" value="1"/>
</dbReference>
<dbReference type="InterPro" id="IPR042178">
    <property type="entry name" value="Serpin_sf_1"/>
</dbReference>
<dbReference type="Pfam" id="PF00079">
    <property type="entry name" value="Serpin"/>
    <property type="match status" value="1"/>
</dbReference>
<accession>A0A8X6FYY8</accession>